<evidence type="ECO:0000259" key="3">
    <source>
        <dbReference type="Pfam" id="PF05532"/>
    </source>
</evidence>
<reference evidence="5" key="1">
    <citation type="journal article" date="2019" name="Int. J. Syst. Evol. Microbiol.">
        <title>The Global Catalogue of Microorganisms (GCM) 10K type strain sequencing project: providing services to taxonomists for standard genome sequencing and annotation.</title>
        <authorList>
            <consortium name="The Broad Institute Genomics Platform"/>
            <consortium name="The Broad Institute Genome Sequencing Center for Infectious Disease"/>
            <person name="Wu L."/>
            <person name="Ma J."/>
        </authorList>
    </citation>
    <scope>NUCLEOTIDE SEQUENCE [LARGE SCALE GENOMIC DNA]</scope>
    <source>
        <strain evidence="5">TISTR 1511</strain>
    </source>
</reference>
<name>A0ABW5RHA3_9MICO</name>
<comment type="similarity">
    <text evidence="1">Belongs to the UPF0337 (CsbD) family.</text>
</comment>
<evidence type="ECO:0000313" key="4">
    <source>
        <dbReference type="EMBL" id="MFD2674150.1"/>
    </source>
</evidence>
<feature type="region of interest" description="Disordered" evidence="2">
    <location>
        <begin position="1"/>
        <end position="64"/>
    </location>
</feature>
<feature type="compositionally biased region" description="Basic and acidic residues" evidence="2">
    <location>
        <begin position="1"/>
        <end position="36"/>
    </location>
</feature>
<accession>A0ABW5RHA3</accession>
<protein>
    <submittedName>
        <fullName evidence="4">CsbD family protein</fullName>
    </submittedName>
</protein>
<evidence type="ECO:0000313" key="5">
    <source>
        <dbReference type="Proteomes" id="UP001597453"/>
    </source>
</evidence>
<dbReference type="RefSeq" id="WP_066058739.1">
    <property type="nucleotide sequence ID" value="NZ_JBHUNF010000001.1"/>
</dbReference>
<dbReference type="InterPro" id="IPR008462">
    <property type="entry name" value="CsbD"/>
</dbReference>
<dbReference type="Proteomes" id="UP001597453">
    <property type="component" value="Unassembled WGS sequence"/>
</dbReference>
<proteinExistence type="inferred from homology"/>
<dbReference type="InterPro" id="IPR036629">
    <property type="entry name" value="YjbJ_sf"/>
</dbReference>
<evidence type="ECO:0000256" key="2">
    <source>
        <dbReference type="SAM" id="MobiDB-lite"/>
    </source>
</evidence>
<dbReference type="Pfam" id="PF05532">
    <property type="entry name" value="CsbD"/>
    <property type="match status" value="1"/>
</dbReference>
<evidence type="ECO:0000256" key="1">
    <source>
        <dbReference type="ARBA" id="ARBA00009129"/>
    </source>
</evidence>
<dbReference type="EMBL" id="JBHUNF010000001">
    <property type="protein sequence ID" value="MFD2674150.1"/>
    <property type="molecule type" value="Genomic_DNA"/>
</dbReference>
<gene>
    <name evidence="4" type="ORF">ACFSUQ_02395</name>
</gene>
<organism evidence="4 5">
    <name type="scientific">Gulosibacter bifidus</name>
    <dbReference type="NCBI Taxonomy" id="272239"/>
    <lineage>
        <taxon>Bacteria</taxon>
        <taxon>Bacillati</taxon>
        <taxon>Actinomycetota</taxon>
        <taxon>Actinomycetes</taxon>
        <taxon>Micrococcales</taxon>
        <taxon>Microbacteriaceae</taxon>
        <taxon>Gulosibacter</taxon>
    </lineage>
</organism>
<sequence length="64" mass="7024">MGLMDDMKHNAEEFFGKGKEKAGEASGNDDLKREGQLDQVSADVKQGVDNIRDGINDALQKDDK</sequence>
<dbReference type="SUPFAM" id="SSF69047">
    <property type="entry name" value="Hypothetical protein YjbJ"/>
    <property type="match status" value="1"/>
</dbReference>
<feature type="domain" description="CsbD-like" evidence="3">
    <location>
        <begin position="5"/>
        <end position="56"/>
    </location>
</feature>
<dbReference type="Gene3D" id="1.10.1470.10">
    <property type="entry name" value="YjbJ"/>
    <property type="match status" value="1"/>
</dbReference>
<comment type="caution">
    <text evidence="4">The sequence shown here is derived from an EMBL/GenBank/DDBJ whole genome shotgun (WGS) entry which is preliminary data.</text>
</comment>
<feature type="compositionally biased region" description="Basic and acidic residues" evidence="2">
    <location>
        <begin position="50"/>
        <end position="64"/>
    </location>
</feature>
<keyword evidence="5" id="KW-1185">Reference proteome</keyword>